<gene>
    <name evidence="3" type="ORF">KIPB_003888</name>
</gene>
<sequence length="611" mass="67311">MARGKKHTLTFPVTTVIASPSNYAALFDDGLASETESESESETQSQESVSESREEGAGGSGTGRNAHTGGKGASHLSQGVTSIEPASLAALSPVPVDAGEGGSGGAAPQRPSGVCLAEGVGLGASGSVHPDSPSMELSDSPERERDTEREGAPAADMVPIGHTPQPEPPAPVSHGHVSPSVPMSVSERGSEEGRQERPKARVASAARYRMSSPVVSDPLASIHLSMASLQQDLDSKLSDSTMSDHHPLPDRRETTRGYTNAGDRDAVYMGDVGRVSAPAPESLSTVSKPASLVMERVAPYPTTRGPLTSAEQEREREREHSVQIVTEREREVAVRVHALEQRVETLSHMLEESERRREREREREEEVVHRVSGERLLEWQRAVLPLVLRHMQGSLDQTVAERVAEALAAERERVRLDREREQEAREARERSTLLLEQEERERERDSRVRRERDMHVGSRTTSGHNEGDARVYGAHEGEKRGPRNHASETGSDMSSSRHPRRSGGPRGRDSASHSAPRRVQYSSDGRVHPQSVRPVRQSRPVSQAAPTRRRSFDSVAYDTVDHGVEGDYSHPHLERERDRDGMRDEEIVATLSRLEDIRQEVGRIKRHRRKK</sequence>
<protein>
    <submittedName>
        <fullName evidence="3">Uncharacterized protein</fullName>
    </submittedName>
</protein>
<evidence type="ECO:0000256" key="1">
    <source>
        <dbReference type="SAM" id="Coils"/>
    </source>
</evidence>
<evidence type="ECO:0000313" key="4">
    <source>
        <dbReference type="Proteomes" id="UP000265618"/>
    </source>
</evidence>
<feature type="compositionally biased region" description="Basic and acidic residues" evidence="2">
    <location>
        <begin position="465"/>
        <end position="481"/>
    </location>
</feature>
<accession>A0A391P1N1</accession>
<dbReference type="Proteomes" id="UP000265618">
    <property type="component" value="Unassembled WGS sequence"/>
</dbReference>
<feature type="region of interest" description="Disordered" evidence="2">
    <location>
        <begin position="416"/>
        <end position="581"/>
    </location>
</feature>
<evidence type="ECO:0000256" key="2">
    <source>
        <dbReference type="SAM" id="MobiDB-lite"/>
    </source>
</evidence>
<feature type="compositionally biased region" description="Basic and acidic residues" evidence="2">
    <location>
        <begin position="311"/>
        <end position="322"/>
    </location>
</feature>
<feature type="compositionally biased region" description="Basic and acidic residues" evidence="2">
    <location>
        <begin position="416"/>
        <end position="456"/>
    </location>
</feature>
<organism evidence="3 4">
    <name type="scientific">Kipferlia bialata</name>
    <dbReference type="NCBI Taxonomy" id="797122"/>
    <lineage>
        <taxon>Eukaryota</taxon>
        <taxon>Metamonada</taxon>
        <taxon>Carpediemonas-like organisms</taxon>
        <taxon>Kipferlia</taxon>
    </lineage>
</organism>
<reference evidence="3 4" key="1">
    <citation type="journal article" date="2018" name="PLoS ONE">
        <title>The draft genome of Kipferlia bialata reveals reductive genome evolution in fornicate parasites.</title>
        <authorList>
            <person name="Tanifuji G."/>
            <person name="Takabayashi S."/>
            <person name="Kume K."/>
            <person name="Takagi M."/>
            <person name="Nakayama T."/>
            <person name="Kamikawa R."/>
            <person name="Inagaki Y."/>
            <person name="Hashimoto T."/>
        </authorList>
    </citation>
    <scope>NUCLEOTIDE SEQUENCE [LARGE SCALE GENOMIC DNA]</scope>
    <source>
        <strain evidence="3">NY0173</strain>
    </source>
</reference>
<feature type="compositionally biased region" description="Basic and acidic residues" evidence="2">
    <location>
        <begin position="188"/>
        <end position="199"/>
    </location>
</feature>
<keyword evidence="1" id="KW-0175">Coiled coil</keyword>
<feature type="region of interest" description="Disordered" evidence="2">
    <location>
        <begin position="301"/>
        <end position="322"/>
    </location>
</feature>
<feature type="compositionally biased region" description="Basic and acidic residues" evidence="2">
    <location>
        <begin position="140"/>
        <end position="151"/>
    </location>
</feature>
<name>A0A391P1N1_9EUKA</name>
<dbReference type="AlphaFoldDB" id="A0A391P1N1"/>
<feature type="compositionally biased region" description="Basic and acidic residues" evidence="2">
    <location>
        <begin position="559"/>
        <end position="581"/>
    </location>
</feature>
<feature type="coiled-coil region" evidence="1">
    <location>
        <begin position="336"/>
        <end position="370"/>
    </location>
</feature>
<proteinExistence type="predicted"/>
<keyword evidence="4" id="KW-1185">Reference proteome</keyword>
<comment type="caution">
    <text evidence="3">The sequence shown here is derived from an EMBL/GenBank/DDBJ whole genome shotgun (WGS) entry which is preliminary data.</text>
</comment>
<evidence type="ECO:0000313" key="3">
    <source>
        <dbReference type="EMBL" id="GCA62492.1"/>
    </source>
</evidence>
<feature type="region of interest" description="Disordered" evidence="2">
    <location>
        <begin position="28"/>
        <end position="210"/>
    </location>
</feature>
<dbReference type="EMBL" id="BDIP01000784">
    <property type="protein sequence ID" value="GCA62492.1"/>
    <property type="molecule type" value="Genomic_DNA"/>
</dbReference>
<feature type="compositionally biased region" description="Basic and acidic residues" evidence="2">
    <location>
        <begin position="235"/>
        <end position="255"/>
    </location>
</feature>
<feature type="region of interest" description="Disordered" evidence="2">
    <location>
        <begin position="235"/>
        <end position="263"/>
    </location>
</feature>